<evidence type="ECO:0000256" key="1">
    <source>
        <dbReference type="SAM" id="Phobius"/>
    </source>
</evidence>
<dbReference type="InterPro" id="IPR036188">
    <property type="entry name" value="FAD/NAD-bd_sf"/>
</dbReference>
<dbReference type="PRINTS" id="PR00420">
    <property type="entry name" value="RNGMNOXGNASE"/>
</dbReference>
<keyword evidence="1" id="KW-0812">Transmembrane</keyword>
<dbReference type="Gene3D" id="3.50.50.60">
    <property type="entry name" value="FAD/NAD(P)-binding domain"/>
    <property type="match status" value="1"/>
</dbReference>
<proteinExistence type="predicted"/>
<dbReference type="Proteomes" id="UP001062165">
    <property type="component" value="Chromosome"/>
</dbReference>
<accession>A0ABY6D2W2</accession>
<dbReference type="InterPro" id="IPR002938">
    <property type="entry name" value="FAD-bd"/>
</dbReference>
<reference evidence="3" key="1">
    <citation type="submission" date="2022-10" db="EMBL/GenBank/DDBJ databases">
        <title>Comparative genomics and taxonomic characterization of three novel marine species of genus Reichenbachiella exhibiting antioxidant and polysaccharide degradation activities.</title>
        <authorList>
            <person name="Muhammad N."/>
            <person name="Lee Y.-J."/>
            <person name="Ko J."/>
            <person name="Kim S.-G."/>
        </authorList>
    </citation>
    <scope>NUCLEOTIDE SEQUENCE</scope>
    <source>
        <strain evidence="3">Wsw4-B4</strain>
    </source>
</reference>
<dbReference type="SUPFAM" id="SSF51905">
    <property type="entry name" value="FAD/NAD(P)-binding domain"/>
    <property type="match status" value="1"/>
</dbReference>
<name>A0ABY6D2W2_9BACT</name>
<evidence type="ECO:0000313" key="4">
    <source>
        <dbReference type="Proteomes" id="UP001062165"/>
    </source>
</evidence>
<evidence type="ECO:0000259" key="2">
    <source>
        <dbReference type="Pfam" id="PF01494"/>
    </source>
</evidence>
<keyword evidence="1" id="KW-0472">Membrane</keyword>
<sequence length="367" mass="40983">MYDVIVVGGGISGLINAVLLSRAGLAVALFEKNRYPFHRVCGEYISNEVKSFLVRHHLYPDILAPSQITKLMLTSVSGKQAHLPLPMGGFGISRFALDHFLFEQALAAGVEVFQGTKVSDISFEENLFQVAANRRSYQSRLVIGAYGKRSSLDRNRPFMQKKSPYLGVKYHIKTDLPADEIALHNFENGYCGVSQVENQTFNLCYLSHQSNLKASLSIDDMEQSVLHQNPWLKRLWTHSDFLFDKPEVISEISFEKKELVYRHVLMCGDTAGMITPLCGNGMAMAIRSACILSGLILGHWNRGIFDSASLELSYTRAWGGQFARRLWAGRQIQKLFGSTRASHLAVGLANIQPLGKSIVRLTHGRSF</sequence>
<dbReference type="PANTHER" id="PTHR42685">
    <property type="entry name" value="GERANYLGERANYL DIPHOSPHATE REDUCTASE"/>
    <property type="match status" value="1"/>
</dbReference>
<dbReference type="PANTHER" id="PTHR42685:SF22">
    <property type="entry name" value="CONDITIONED MEDIUM FACTOR RECEPTOR 1"/>
    <property type="match status" value="1"/>
</dbReference>
<keyword evidence="1" id="KW-1133">Transmembrane helix</keyword>
<dbReference type="EMBL" id="CP106735">
    <property type="protein sequence ID" value="UXX80497.1"/>
    <property type="molecule type" value="Genomic_DNA"/>
</dbReference>
<feature type="transmembrane region" description="Helical" evidence="1">
    <location>
        <begin position="6"/>
        <end position="30"/>
    </location>
</feature>
<feature type="domain" description="FAD-binding" evidence="2">
    <location>
        <begin position="2"/>
        <end position="293"/>
    </location>
</feature>
<protein>
    <submittedName>
        <fullName evidence="3">NAD(P)/FAD-dependent oxidoreductase</fullName>
    </submittedName>
</protein>
<evidence type="ECO:0000313" key="3">
    <source>
        <dbReference type="EMBL" id="UXX80497.1"/>
    </source>
</evidence>
<organism evidence="3 4">
    <name type="scientific">Reichenbachiella carrageenanivorans</name>
    <dbReference type="NCBI Taxonomy" id="2979869"/>
    <lineage>
        <taxon>Bacteria</taxon>
        <taxon>Pseudomonadati</taxon>
        <taxon>Bacteroidota</taxon>
        <taxon>Cytophagia</taxon>
        <taxon>Cytophagales</taxon>
        <taxon>Reichenbachiellaceae</taxon>
        <taxon>Reichenbachiella</taxon>
    </lineage>
</organism>
<dbReference type="InterPro" id="IPR050407">
    <property type="entry name" value="Geranylgeranyl_reductase"/>
</dbReference>
<dbReference type="RefSeq" id="WP_263052227.1">
    <property type="nucleotide sequence ID" value="NZ_CP106735.1"/>
</dbReference>
<dbReference type="Pfam" id="PF01494">
    <property type="entry name" value="FAD_binding_3"/>
    <property type="match status" value="1"/>
</dbReference>
<gene>
    <name evidence="3" type="ORF">N7E81_05215</name>
</gene>
<keyword evidence="4" id="KW-1185">Reference proteome</keyword>